<evidence type="ECO:0000313" key="5">
    <source>
        <dbReference type="Proteomes" id="UP000245590"/>
    </source>
</evidence>
<feature type="transmembrane region" description="Helical" evidence="2">
    <location>
        <begin position="507"/>
        <end position="527"/>
    </location>
</feature>
<keyword evidence="5" id="KW-1185">Reference proteome</keyword>
<feature type="signal peptide" evidence="3">
    <location>
        <begin position="1"/>
        <end position="20"/>
    </location>
</feature>
<comment type="caution">
    <text evidence="4">The sequence shown here is derived from an EMBL/GenBank/DDBJ whole genome shotgun (WGS) entry which is preliminary data.</text>
</comment>
<evidence type="ECO:0000256" key="3">
    <source>
        <dbReference type="SAM" id="SignalP"/>
    </source>
</evidence>
<feature type="transmembrane region" description="Helical" evidence="2">
    <location>
        <begin position="483"/>
        <end position="500"/>
    </location>
</feature>
<feature type="transmembrane region" description="Helical" evidence="2">
    <location>
        <begin position="392"/>
        <end position="413"/>
    </location>
</feature>
<evidence type="ECO:0000256" key="1">
    <source>
        <dbReference type="SAM" id="MobiDB-lite"/>
    </source>
</evidence>
<feature type="transmembrane region" description="Helical" evidence="2">
    <location>
        <begin position="433"/>
        <end position="453"/>
    </location>
</feature>
<dbReference type="AlphaFoldDB" id="A0A2U2RNS4"/>
<feature type="transmembrane region" description="Helical" evidence="2">
    <location>
        <begin position="569"/>
        <end position="588"/>
    </location>
</feature>
<dbReference type="EMBL" id="QFKX01000001">
    <property type="protein sequence ID" value="PWH07548.1"/>
    <property type="molecule type" value="Genomic_DNA"/>
</dbReference>
<feature type="transmembrane region" description="Helical" evidence="2">
    <location>
        <begin position="298"/>
        <end position="320"/>
    </location>
</feature>
<feature type="transmembrane region" description="Helical" evidence="2">
    <location>
        <begin position="460"/>
        <end position="477"/>
    </location>
</feature>
<reference evidence="4 5" key="1">
    <citation type="submission" date="2018-05" db="EMBL/GenBank/DDBJ databases">
        <title>Brachybacterium sp. M1HQ-2T, whole genome shotgun sequence.</title>
        <authorList>
            <person name="Tuo L."/>
        </authorList>
    </citation>
    <scope>NUCLEOTIDE SEQUENCE [LARGE SCALE GENOMIC DNA]</scope>
    <source>
        <strain evidence="4 5">M1HQ-2</strain>
    </source>
</reference>
<organism evidence="4 5">
    <name type="scientific">Brachybacterium endophyticum</name>
    <dbReference type="NCBI Taxonomy" id="2182385"/>
    <lineage>
        <taxon>Bacteria</taxon>
        <taxon>Bacillati</taxon>
        <taxon>Actinomycetota</taxon>
        <taxon>Actinomycetes</taxon>
        <taxon>Micrococcales</taxon>
        <taxon>Dermabacteraceae</taxon>
        <taxon>Brachybacterium</taxon>
    </lineage>
</organism>
<feature type="chain" id="PRO_5015768211" evidence="3">
    <location>
        <begin position="21"/>
        <end position="667"/>
    </location>
</feature>
<gene>
    <name evidence="4" type="ORF">DEO23_02655</name>
</gene>
<evidence type="ECO:0000313" key="4">
    <source>
        <dbReference type="EMBL" id="PWH07548.1"/>
    </source>
</evidence>
<feature type="transmembrane region" description="Helical" evidence="2">
    <location>
        <begin position="359"/>
        <end position="380"/>
    </location>
</feature>
<keyword evidence="2" id="KW-0472">Membrane</keyword>
<name>A0A2U2RNS4_9MICO</name>
<accession>A0A2U2RNS4</accession>
<keyword evidence="2" id="KW-0812">Transmembrane</keyword>
<feature type="transmembrane region" description="Helical" evidence="2">
    <location>
        <begin position="332"/>
        <end position="353"/>
    </location>
</feature>
<keyword evidence="2" id="KW-1133">Transmembrane helix</keyword>
<feature type="transmembrane region" description="Helical" evidence="2">
    <location>
        <begin position="629"/>
        <end position="647"/>
    </location>
</feature>
<keyword evidence="3" id="KW-0732">Signal</keyword>
<evidence type="ECO:0000256" key="2">
    <source>
        <dbReference type="SAM" id="Phobius"/>
    </source>
</evidence>
<feature type="compositionally biased region" description="Polar residues" evidence="1">
    <location>
        <begin position="93"/>
        <end position="102"/>
    </location>
</feature>
<dbReference type="Proteomes" id="UP000245590">
    <property type="component" value="Unassembled WGS sequence"/>
</dbReference>
<feature type="region of interest" description="Disordered" evidence="1">
    <location>
        <begin position="93"/>
        <end position="122"/>
    </location>
</feature>
<feature type="compositionally biased region" description="Low complexity" evidence="1">
    <location>
        <begin position="256"/>
        <end position="271"/>
    </location>
</feature>
<feature type="region of interest" description="Disordered" evidence="1">
    <location>
        <begin position="241"/>
        <end position="277"/>
    </location>
</feature>
<protein>
    <submittedName>
        <fullName evidence="4">Uncharacterized protein</fullName>
    </submittedName>
</protein>
<proteinExistence type="predicted"/>
<sequence>MLAFVVTLLALMVAPAGARADEPARGPSKEPVGLVIAIAGLTWEDISEQTPHLQCLAERSGTAAMSISSMTPLTPTKRQGMETLHSGYLGLASQSHAASRSPQPAKDLLSTAGGPSGSTDRVEVADLGALPPRGADEDPVDPSSARGEALAELDQRVGDLVADEGGCDSPRMSRVLLVSVAPYDPADSPAVEEGRAEAPGPGRLQVVMDSGFASGSLTSGSTHQEGVVLLTDIVPTVLASHGEDVPSGLPGQVLEGTSTDATTSSDSSSGAEVAKGTSGVQLATDRSAANAQVDGASFWALGSWLVLPVLGMLVLLLPSLARRRTPATFSRAALACLPLGPAAGILAGAVPWWRADHPALALTAVVWGIALVLSAITLLGPWRRRRYGPPGVAGALLALVLLLEVATGSHLQLGAPLGAQAIRGGRFYGLSNHLSGMVLAGTMIALLALCARLRRPRHRVPAVIGIGVMVMAVSAAPTMGADFGSVFVLVPSIGVLALMLSGIRVRAWHLLTIAVAAVVIVGGVSLLDWTRPPEQRSHLGRFVDQVLSGELISVVGGKLQQNIDQVTTFWPLAFVLVLAMVLWVCSLIPQRTGMHRLAAFDEQHPVARPVRVALGIGAWIGYATNDTGAMLLLAALVVSFALITAMLPDPAAPEEPSPSAARGSARG</sequence>